<dbReference type="EC" id="2.7.13.3" evidence="4"/>
<evidence type="ECO:0000256" key="11">
    <source>
        <dbReference type="ARBA" id="ARBA00023004"/>
    </source>
</evidence>
<protein>
    <recommendedName>
        <fullName evidence="5">Oxygen sensor histidine kinase NreB</fullName>
        <ecNumber evidence="4">2.7.13.3</ecNumber>
    </recommendedName>
    <alternativeName>
        <fullName evidence="15">Nitrogen regulation protein B</fullName>
    </alternativeName>
</protein>
<evidence type="ECO:0000256" key="3">
    <source>
        <dbReference type="ARBA" id="ARBA00004496"/>
    </source>
</evidence>
<evidence type="ECO:0000313" key="18">
    <source>
        <dbReference type="EMBL" id="MFC5000004.1"/>
    </source>
</evidence>
<keyword evidence="9" id="KW-0479">Metal-binding</keyword>
<dbReference type="RefSeq" id="WP_380116561.1">
    <property type="nucleotide sequence ID" value="NZ_JBHSIU010000019.1"/>
</dbReference>
<keyword evidence="8" id="KW-0808">Transferase</keyword>
<evidence type="ECO:0000256" key="15">
    <source>
        <dbReference type="ARBA" id="ARBA00030800"/>
    </source>
</evidence>
<evidence type="ECO:0000256" key="1">
    <source>
        <dbReference type="ARBA" id="ARBA00000085"/>
    </source>
</evidence>
<dbReference type="SMART" id="SM00387">
    <property type="entry name" value="HATPase_c"/>
    <property type="match status" value="1"/>
</dbReference>
<keyword evidence="6" id="KW-0004">4Fe-4S</keyword>
<dbReference type="PRINTS" id="PR00344">
    <property type="entry name" value="BCTRLSENSOR"/>
</dbReference>
<dbReference type="InterPro" id="IPR011712">
    <property type="entry name" value="Sig_transdc_His_kin_sub3_dim/P"/>
</dbReference>
<keyword evidence="7" id="KW-0963">Cytoplasm</keyword>
<feature type="domain" description="Histidine kinase" evidence="17">
    <location>
        <begin position="298"/>
        <end position="387"/>
    </location>
</feature>
<dbReference type="Gene3D" id="3.30.565.10">
    <property type="entry name" value="Histidine kinase-like ATPase, C-terminal domain"/>
    <property type="match status" value="1"/>
</dbReference>
<comment type="cofactor">
    <cofactor evidence="2">
        <name>[4Fe-4S] cluster</name>
        <dbReference type="ChEBI" id="CHEBI:49883"/>
    </cofactor>
</comment>
<keyword evidence="13" id="KW-0411">Iron-sulfur</keyword>
<evidence type="ECO:0000313" key="19">
    <source>
        <dbReference type="Proteomes" id="UP001595912"/>
    </source>
</evidence>
<reference evidence="19" key="1">
    <citation type="journal article" date="2019" name="Int. J. Syst. Evol. Microbiol.">
        <title>The Global Catalogue of Microorganisms (GCM) 10K type strain sequencing project: providing services to taxonomists for standard genome sequencing and annotation.</title>
        <authorList>
            <consortium name="The Broad Institute Genomics Platform"/>
            <consortium name="The Broad Institute Genome Sequencing Center for Infectious Disease"/>
            <person name="Wu L."/>
            <person name="Ma J."/>
        </authorList>
    </citation>
    <scope>NUCLEOTIDE SEQUENCE [LARGE SCALE GENOMIC DNA]</scope>
    <source>
        <strain evidence="19">CGMCC 4.7152</strain>
    </source>
</reference>
<dbReference type="CDD" id="cd16917">
    <property type="entry name" value="HATPase_UhpB-NarQ-NarX-like"/>
    <property type="match status" value="1"/>
</dbReference>
<evidence type="ECO:0000259" key="17">
    <source>
        <dbReference type="PROSITE" id="PS50109"/>
    </source>
</evidence>
<keyword evidence="16" id="KW-1133">Transmembrane helix</keyword>
<dbReference type="InterPro" id="IPR004358">
    <property type="entry name" value="Sig_transdc_His_kin-like_C"/>
</dbReference>
<comment type="catalytic activity">
    <reaction evidence="1">
        <text>ATP + protein L-histidine = ADP + protein N-phospho-L-histidine.</text>
        <dbReference type="EC" id="2.7.13.3"/>
    </reaction>
</comment>
<evidence type="ECO:0000256" key="10">
    <source>
        <dbReference type="ARBA" id="ARBA00022777"/>
    </source>
</evidence>
<dbReference type="PANTHER" id="PTHR24421">
    <property type="entry name" value="NITRATE/NITRITE SENSOR PROTEIN NARX-RELATED"/>
    <property type="match status" value="1"/>
</dbReference>
<dbReference type="SUPFAM" id="SSF55874">
    <property type="entry name" value="ATPase domain of HSP90 chaperone/DNA topoisomerase II/histidine kinase"/>
    <property type="match status" value="1"/>
</dbReference>
<feature type="transmembrane region" description="Helical" evidence="16">
    <location>
        <begin position="90"/>
        <end position="118"/>
    </location>
</feature>
<organism evidence="18 19">
    <name type="scientific">Dactylosporangium cerinum</name>
    <dbReference type="NCBI Taxonomy" id="1434730"/>
    <lineage>
        <taxon>Bacteria</taxon>
        <taxon>Bacillati</taxon>
        <taxon>Actinomycetota</taxon>
        <taxon>Actinomycetes</taxon>
        <taxon>Micromonosporales</taxon>
        <taxon>Micromonosporaceae</taxon>
        <taxon>Dactylosporangium</taxon>
    </lineage>
</organism>
<name>A0ABV9VV40_9ACTN</name>
<dbReference type="Proteomes" id="UP001595912">
    <property type="component" value="Unassembled WGS sequence"/>
</dbReference>
<feature type="transmembrane region" description="Helical" evidence="16">
    <location>
        <begin position="65"/>
        <end position="84"/>
    </location>
</feature>
<evidence type="ECO:0000256" key="12">
    <source>
        <dbReference type="ARBA" id="ARBA00023012"/>
    </source>
</evidence>
<dbReference type="InterPro" id="IPR036890">
    <property type="entry name" value="HATPase_C_sf"/>
</dbReference>
<evidence type="ECO:0000256" key="14">
    <source>
        <dbReference type="ARBA" id="ARBA00024827"/>
    </source>
</evidence>
<gene>
    <name evidence="18" type="ORF">ACFPIJ_19465</name>
</gene>
<feature type="transmembrane region" description="Helical" evidence="16">
    <location>
        <begin position="34"/>
        <end position="53"/>
    </location>
</feature>
<keyword evidence="19" id="KW-1185">Reference proteome</keyword>
<keyword evidence="11" id="KW-0408">Iron</keyword>
<evidence type="ECO:0000256" key="7">
    <source>
        <dbReference type="ARBA" id="ARBA00022490"/>
    </source>
</evidence>
<dbReference type="Pfam" id="PF02518">
    <property type="entry name" value="HATPase_c"/>
    <property type="match status" value="1"/>
</dbReference>
<dbReference type="EMBL" id="JBHSIU010000019">
    <property type="protein sequence ID" value="MFC5000004.1"/>
    <property type="molecule type" value="Genomic_DNA"/>
</dbReference>
<keyword evidence="16" id="KW-0472">Membrane</keyword>
<keyword evidence="16" id="KW-0812">Transmembrane</keyword>
<accession>A0ABV9VV40</accession>
<dbReference type="PIRSF" id="PIRSF037434">
    <property type="entry name" value="STHK_ChrS"/>
    <property type="match status" value="1"/>
</dbReference>
<evidence type="ECO:0000256" key="6">
    <source>
        <dbReference type="ARBA" id="ARBA00022485"/>
    </source>
</evidence>
<evidence type="ECO:0000256" key="8">
    <source>
        <dbReference type="ARBA" id="ARBA00022679"/>
    </source>
</evidence>
<evidence type="ECO:0000256" key="16">
    <source>
        <dbReference type="SAM" id="Phobius"/>
    </source>
</evidence>
<dbReference type="PROSITE" id="PS50109">
    <property type="entry name" value="HIS_KIN"/>
    <property type="match status" value="1"/>
</dbReference>
<evidence type="ECO:0000256" key="13">
    <source>
        <dbReference type="ARBA" id="ARBA00023014"/>
    </source>
</evidence>
<dbReference type="InterPro" id="IPR003594">
    <property type="entry name" value="HATPase_dom"/>
</dbReference>
<evidence type="ECO:0000256" key="9">
    <source>
        <dbReference type="ARBA" id="ARBA00022723"/>
    </source>
</evidence>
<sequence length="387" mass="40807">MVAFVKRWQWDLGFTVVAGAVIAFMVFDEGPGPRAAYVSSVLVAAALAWYFLYGSRHIFRTVTPRGAWIFVAVLAALHLTAVWIDHTASFALFAWGTMIFASVPRRPSVAIVATLTLLHVPMTYLRDGTLALVHGLLPLTVLGLAFALLLGTFVSHLVEQNEERATMIAELSASRAEVARLSHEAGVATERARLAAEIHDTLAQGFTSVITLAQAASAATDPLVVSHRLEQVVGTARDNLAEARALVAALSPADLHTSGLGDAVRRQLSRLASQTGIRTACHLDQHLADLPTAAQVVLLRSLQEALTNVRRHARATAVDVRLAMTGPAVVLTVTDDGVGFTVPAAAVPGAGSGFGLAGMRSRVEQAGGLCTVKSRPGAGTTVTVQLP</sequence>
<feature type="transmembrane region" description="Helical" evidence="16">
    <location>
        <begin position="130"/>
        <end position="154"/>
    </location>
</feature>
<comment type="caution">
    <text evidence="18">The sequence shown here is derived from an EMBL/GenBank/DDBJ whole genome shotgun (WGS) entry which is preliminary data.</text>
</comment>
<evidence type="ECO:0000256" key="5">
    <source>
        <dbReference type="ARBA" id="ARBA00017322"/>
    </source>
</evidence>
<keyword evidence="10 18" id="KW-0418">Kinase</keyword>
<proteinExistence type="predicted"/>
<dbReference type="InterPro" id="IPR005467">
    <property type="entry name" value="His_kinase_dom"/>
</dbReference>
<keyword evidence="12" id="KW-0902">Two-component regulatory system</keyword>
<dbReference type="Pfam" id="PF07730">
    <property type="entry name" value="HisKA_3"/>
    <property type="match status" value="1"/>
</dbReference>
<dbReference type="InterPro" id="IPR017205">
    <property type="entry name" value="Sig_transdc_His_kinase_ChrS"/>
</dbReference>
<feature type="transmembrane region" description="Helical" evidence="16">
    <location>
        <begin position="12"/>
        <end position="28"/>
    </location>
</feature>
<evidence type="ECO:0000256" key="2">
    <source>
        <dbReference type="ARBA" id="ARBA00001966"/>
    </source>
</evidence>
<comment type="function">
    <text evidence="14">Member of the two-component regulatory system NreB/NreC involved in the control of dissimilatory nitrate/nitrite reduction in response to oxygen. NreB functions as a direct oxygen sensor histidine kinase which is autophosphorylated, in the absence of oxygen, probably at the conserved histidine residue, and transfers its phosphate group probably to a conserved aspartate residue of NreC. NreB/NreC activates the expression of the nitrate (narGHJI) and nitrite (nir) reductase operons, as well as the putative nitrate transporter gene narT.</text>
</comment>
<evidence type="ECO:0000256" key="4">
    <source>
        <dbReference type="ARBA" id="ARBA00012438"/>
    </source>
</evidence>
<dbReference type="GO" id="GO:0016301">
    <property type="term" value="F:kinase activity"/>
    <property type="evidence" value="ECO:0007669"/>
    <property type="project" value="UniProtKB-KW"/>
</dbReference>
<dbReference type="InterPro" id="IPR050482">
    <property type="entry name" value="Sensor_HK_TwoCompSys"/>
</dbReference>
<dbReference type="Gene3D" id="1.20.5.1930">
    <property type="match status" value="1"/>
</dbReference>
<dbReference type="PANTHER" id="PTHR24421:SF62">
    <property type="entry name" value="SENSORY TRANSDUCTION HISTIDINE KINASE"/>
    <property type="match status" value="1"/>
</dbReference>
<comment type="subcellular location">
    <subcellularLocation>
        <location evidence="3">Cytoplasm</location>
    </subcellularLocation>
</comment>